<keyword evidence="1" id="KW-1133">Transmembrane helix</keyword>
<name>A0A4R2MAT3_9BACE</name>
<keyword evidence="1" id="KW-0472">Membrane</keyword>
<dbReference type="Proteomes" id="UP000295600">
    <property type="component" value="Unassembled WGS sequence"/>
</dbReference>
<evidence type="ECO:0000256" key="1">
    <source>
        <dbReference type="SAM" id="Phobius"/>
    </source>
</evidence>
<dbReference type="EMBL" id="SLXB01000002">
    <property type="protein sequence ID" value="TCO95942.1"/>
    <property type="molecule type" value="Genomic_DNA"/>
</dbReference>
<dbReference type="InterPro" id="IPR025407">
    <property type="entry name" value="DUF4133"/>
</dbReference>
<accession>A0A4R2MAT3</accession>
<reference evidence="2 3" key="1">
    <citation type="submission" date="2019-03" db="EMBL/GenBank/DDBJ databases">
        <title>Genomic Encyclopedia of Type Strains, Phase IV (KMG-IV): sequencing the most valuable type-strain genomes for metagenomic binning, comparative biology and taxonomic classification.</title>
        <authorList>
            <person name="Goeker M."/>
        </authorList>
    </citation>
    <scope>NUCLEOTIDE SEQUENCE [LARGE SCALE GENOMIC DNA]</scope>
    <source>
        <strain evidence="2 3">DSM 23917</strain>
    </source>
</reference>
<feature type="transmembrane region" description="Helical" evidence="1">
    <location>
        <begin position="46"/>
        <end position="67"/>
    </location>
</feature>
<sequence>MMEYTINKGIGKSVEFQGLKAQYLFIFAGGLLALFVLFVVMYMAGINQWVCIGFGIGSASVLVGMTFKLNERYGEYGLMKRLAKRQHPRFLINRKAPHRLFRSKRKEVVHA</sequence>
<dbReference type="Pfam" id="PF13571">
    <property type="entry name" value="DUF4133"/>
    <property type="match status" value="1"/>
</dbReference>
<proteinExistence type="predicted"/>
<dbReference type="AlphaFoldDB" id="A0A4R2MAT3"/>
<feature type="transmembrane region" description="Helical" evidence="1">
    <location>
        <begin position="21"/>
        <end position="40"/>
    </location>
</feature>
<keyword evidence="1" id="KW-0812">Transmembrane</keyword>
<protein>
    <submittedName>
        <fullName evidence="2">Uncharacterized protein DUF4133</fullName>
    </submittedName>
</protein>
<evidence type="ECO:0000313" key="3">
    <source>
        <dbReference type="Proteomes" id="UP000295600"/>
    </source>
</evidence>
<evidence type="ECO:0000313" key="2">
    <source>
        <dbReference type="EMBL" id="TCO95942.1"/>
    </source>
</evidence>
<organism evidence="2 3">
    <name type="scientific">Prevotella heparinolytica</name>
    <dbReference type="NCBI Taxonomy" id="28113"/>
    <lineage>
        <taxon>Bacteria</taxon>
        <taxon>Pseudomonadati</taxon>
        <taxon>Bacteroidota</taxon>
        <taxon>Bacteroidia</taxon>
        <taxon>Bacteroidales</taxon>
        <taxon>Bacteroidaceae</taxon>
        <taxon>Bacteroides</taxon>
    </lineage>
</organism>
<gene>
    <name evidence="2" type="ORF">EV202_10241</name>
</gene>
<comment type="caution">
    <text evidence="2">The sequence shown here is derived from an EMBL/GenBank/DDBJ whole genome shotgun (WGS) entry which is preliminary data.</text>
</comment>